<evidence type="ECO:0000313" key="2">
    <source>
        <dbReference type="EMBL" id="GBF04802.1"/>
    </source>
</evidence>
<evidence type="ECO:0000313" key="3">
    <source>
        <dbReference type="Proteomes" id="UP000236569"/>
    </source>
</evidence>
<dbReference type="EMBL" id="BFAG01000002">
    <property type="protein sequence ID" value="GBF04802.1"/>
    <property type="molecule type" value="Genomic_DNA"/>
</dbReference>
<dbReference type="Proteomes" id="UP000236569">
    <property type="component" value="Unassembled WGS sequence"/>
</dbReference>
<dbReference type="RefSeq" id="WP_164973351.1">
    <property type="nucleotide sequence ID" value="NZ_BFAG01000002.1"/>
</dbReference>
<name>A0A2I9CSW1_9DEIO</name>
<proteinExistence type="predicted"/>
<reference evidence="3" key="1">
    <citation type="submission" date="2018-01" db="EMBL/GenBank/DDBJ databases">
        <title>Draft Genome Sequence of the Radioresistant Bacterium Deinococcus aerius TR0125, Isolated from the Higher Atmosphere above Japan.</title>
        <authorList>
            <person name="Satoh K."/>
            <person name="Arai H."/>
            <person name="Sanzen T."/>
            <person name="Kawaguchi Y."/>
            <person name="Hayashi H."/>
            <person name="Yokobori S."/>
            <person name="Yamagishi A."/>
            <person name="Oono Y."/>
            <person name="Narumi I."/>
        </authorList>
    </citation>
    <scope>NUCLEOTIDE SEQUENCE [LARGE SCALE GENOMIC DNA]</scope>
    <source>
        <strain evidence="3">TR0125</strain>
    </source>
</reference>
<accession>A0A2I9CSW1</accession>
<feature type="region of interest" description="Disordered" evidence="1">
    <location>
        <begin position="28"/>
        <end position="50"/>
    </location>
</feature>
<protein>
    <submittedName>
        <fullName evidence="2">Uncharacterized protein</fullName>
    </submittedName>
</protein>
<evidence type="ECO:0000256" key="1">
    <source>
        <dbReference type="SAM" id="MobiDB-lite"/>
    </source>
</evidence>
<keyword evidence="3" id="KW-1185">Reference proteome</keyword>
<organism evidence="2 3">
    <name type="scientific">Deinococcus aerius</name>
    <dbReference type="NCBI Taxonomy" id="200253"/>
    <lineage>
        <taxon>Bacteria</taxon>
        <taxon>Thermotogati</taxon>
        <taxon>Deinococcota</taxon>
        <taxon>Deinococci</taxon>
        <taxon>Deinococcales</taxon>
        <taxon>Deinococcaceae</taxon>
        <taxon>Deinococcus</taxon>
    </lineage>
</organism>
<comment type="caution">
    <text evidence="2">The sequence shown here is derived from an EMBL/GenBank/DDBJ whole genome shotgun (WGS) entry which is preliminary data.</text>
</comment>
<gene>
    <name evidence="2" type="ORF">DAERI_020399</name>
</gene>
<dbReference type="AlphaFoldDB" id="A0A2I9CSW1"/>
<sequence>MTQPDRTGQSEQTAQEDRAARIQRLVNEGREAELDEQDDRFAIENGLIEG</sequence>